<keyword evidence="10" id="KW-1185">Reference proteome</keyword>
<dbReference type="SMART" id="SM00409">
    <property type="entry name" value="IG"/>
    <property type="match status" value="2"/>
</dbReference>
<feature type="chain" id="PRO_5040367614" description="Ig-like domain-containing protein" evidence="7">
    <location>
        <begin position="22"/>
        <end position="292"/>
    </location>
</feature>
<gene>
    <name evidence="9" type="ORF">SKAU_G00260450</name>
</gene>
<evidence type="ECO:0000313" key="9">
    <source>
        <dbReference type="EMBL" id="KAJ8350915.1"/>
    </source>
</evidence>
<protein>
    <recommendedName>
        <fullName evidence="8">Ig-like domain-containing protein</fullName>
    </recommendedName>
</protein>
<keyword evidence="3 6" id="KW-0472">Membrane</keyword>
<feature type="transmembrane region" description="Helical" evidence="6">
    <location>
        <begin position="203"/>
        <end position="228"/>
    </location>
</feature>
<feature type="compositionally biased region" description="Low complexity" evidence="5">
    <location>
        <begin position="261"/>
        <end position="270"/>
    </location>
</feature>
<evidence type="ECO:0000256" key="1">
    <source>
        <dbReference type="ARBA" id="ARBA00004370"/>
    </source>
</evidence>
<accession>A0A9Q1ISR9</accession>
<keyword evidence="2 7" id="KW-0732">Signal</keyword>
<dbReference type="PANTHER" id="PTHR12080">
    <property type="entry name" value="SIGNALING LYMPHOCYTIC ACTIVATION MOLECULE"/>
    <property type="match status" value="1"/>
</dbReference>
<evidence type="ECO:0000256" key="6">
    <source>
        <dbReference type="SAM" id="Phobius"/>
    </source>
</evidence>
<dbReference type="PROSITE" id="PS50835">
    <property type="entry name" value="IG_LIKE"/>
    <property type="match status" value="1"/>
</dbReference>
<organism evidence="9 10">
    <name type="scientific">Synaphobranchus kaupii</name>
    <name type="common">Kaup's arrowtooth eel</name>
    <dbReference type="NCBI Taxonomy" id="118154"/>
    <lineage>
        <taxon>Eukaryota</taxon>
        <taxon>Metazoa</taxon>
        <taxon>Chordata</taxon>
        <taxon>Craniata</taxon>
        <taxon>Vertebrata</taxon>
        <taxon>Euteleostomi</taxon>
        <taxon>Actinopterygii</taxon>
        <taxon>Neopterygii</taxon>
        <taxon>Teleostei</taxon>
        <taxon>Anguilliformes</taxon>
        <taxon>Synaphobranchidae</taxon>
        <taxon>Synaphobranchus</taxon>
    </lineage>
</organism>
<dbReference type="Gene3D" id="2.60.40.10">
    <property type="entry name" value="Immunoglobulins"/>
    <property type="match status" value="2"/>
</dbReference>
<evidence type="ECO:0000259" key="8">
    <source>
        <dbReference type="PROSITE" id="PS50835"/>
    </source>
</evidence>
<feature type="compositionally biased region" description="Basic and acidic residues" evidence="5">
    <location>
        <begin position="283"/>
        <end position="292"/>
    </location>
</feature>
<feature type="region of interest" description="Disordered" evidence="5">
    <location>
        <begin position="235"/>
        <end position="292"/>
    </location>
</feature>
<evidence type="ECO:0000256" key="7">
    <source>
        <dbReference type="SAM" id="SignalP"/>
    </source>
</evidence>
<dbReference type="OrthoDB" id="9427418at2759"/>
<evidence type="ECO:0000256" key="3">
    <source>
        <dbReference type="ARBA" id="ARBA00023136"/>
    </source>
</evidence>
<sequence>MPAKHYMITALSFLIAKFTFGDVASTSYGITNGTITLKANIRGVLEEILWKWNDNKVVEVDKNSRDEYGRFAGRTVVNFTTGDLTITALTEGDSGNYQAEAQVAGKLQHSYHRVEIIDPVTEPIVTCETSGKTLTLVCAADLNPLTEYSWEGPEGPMLLSGSELQLDSGESPDTVYTCVVKNPATERRGSITIHHCFTAAGAVIINLAIALGVLSVLLVVVIGIYIYCKKRSEGTERETNDLTEQEDTSNGGLLLAPPPEQQGVGEEQGVLGDEDRPGDEEDPSHSRQESPI</sequence>
<keyword evidence="4" id="KW-0325">Glycoprotein</keyword>
<proteinExistence type="predicted"/>
<evidence type="ECO:0000256" key="5">
    <source>
        <dbReference type="SAM" id="MobiDB-lite"/>
    </source>
</evidence>
<dbReference type="InterPro" id="IPR003599">
    <property type="entry name" value="Ig_sub"/>
</dbReference>
<comment type="caution">
    <text evidence="9">The sequence shown here is derived from an EMBL/GenBank/DDBJ whole genome shotgun (WGS) entry which is preliminary data.</text>
</comment>
<dbReference type="InterPro" id="IPR013783">
    <property type="entry name" value="Ig-like_fold"/>
</dbReference>
<reference evidence="9" key="1">
    <citation type="journal article" date="2023" name="Science">
        <title>Genome structures resolve the early diversification of teleost fishes.</title>
        <authorList>
            <person name="Parey E."/>
            <person name="Louis A."/>
            <person name="Montfort J."/>
            <person name="Bouchez O."/>
            <person name="Roques C."/>
            <person name="Iampietro C."/>
            <person name="Lluch J."/>
            <person name="Castinel A."/>
            <person name="Donnadieu C."/>
            <person name="Desvignes T."/>
            <person name="Floi Bucao C."/>
            <person name="Jouanno E."/>
            <person name="Wen M."/>
            <person name="Mejri S."/>
            <person name="Dirks R."/>
            <person name="Jansen H."/>
            <person name="Henkel C."/>
            <person name="Chen W.J."/>
            <person name="Zahm M."/>
            <person name="Cabau C."/>
            <person name="Klopp C."/>
            <person name="Thompson A.W."/>
            <person name="Robinson-Rechavi M."/>
            <person name="Braasch I."/>
            <person name="Lecointre G."/>
            <person name="Bobe J."/>
            <person name="Postlethwait J.H."/>
            <person name="Berthelot C."/>
            <person name="Roest Crollius H."/>
            <person name="Guiguen Y."/>
        </authorList>
    </citation>
    <scope>NUCLEOTIDE SEQUENCE</scope>
    <source>
        <strain evidence="9">WJC10195</strain>
    </source>
</reference>
<dbReference type="InterPro" id="IPR015631">
    <property type="entry name" value="CD2/SLAM_rcpt"/>
</dbReference>
<dbReference type="InterPro" id="IPR007110">
    <property type="entry name" value="Ig-like_dom"/>
</dbReference>
<keyword evidence="6" id="KW-1133">Transmembrane helix</keyword>
<dbReference type="EMBL" id="JAINUF010000009">
    <property type="protein sequence ID" value="KAJ8350915.1"/>
    <property type="molecule type" value="Genomic_DNA"/>
</dbReference>
<keyword evidence="6" id="KW-0812">Transmembrane</keyword>
<dbReference type="InterPro" id="IPR036179">
    <property type="entry name" value="Ig-like_dom_sf"/>
</dbReference>
<comment type="subcellular location">
    <subcellularLocation>
        <location evidence="1">Membrane</location>
    </subcellularLocation>
</comment>
<feature type="domain" description="Ig-like" evidence="8">
    <location>
        <begin position="119"/>
        <end position="192"/>
    </location>
</feature>
<evidence type="ECO:0000256" key="4">
    <source>
        <dbReference type="ARBA" id="ARBA00023180"/>
    </source>
</evidence>
<evidence type="ECO:0000313" key="10">
    <source>
        <dbReference type="Proteomes" id="UP001152622"/>
    </source>
</evidence>
<dbReference type="GO" id="GO:0016020">
    <property type="term" value="C:membrane"/>
    <property type="evidence" value="ECO:0007669"/>
    <property type="project" value="UniProtKB-SubCell"/>
</dbReference>
<dbReference type="AlphaFoldDB" id="A0A9Q1ISR9"/>
<dbReference type="Proteomes" id="UP001152622">
    <property type="component" value="Chromosome 9"/>
</dbReference>
<dbReference type="SUPFAM" id="SSF48726">
    <property type="entry name" value="Immunoglobulin"/>
    <property type="match status" value="2"/>
</dbReference>
<evidence type="ECO:0000256" key="2">
    <source>
        <dbReference type="ARBA" id="ARBA00022729"/>
    </source>
</evidence>
<name>A0A9Q1ISR9_SYNKA</name>
<dbReference type="PANTHER" id="PTHR12080:SF134">
    <property type="entry name" value="CD48 ANTIGEN"/>
    <property type="match status" value="1"/>
</dbReference>
<feature type="signal peptide" evidence="7">
    <location>
        <begin position="1"/>
        <end position="21"/>
    </location>
</feature>